<organism evidence="1">
    <name type="scientific">Arion vulgaris</name>
    <dbReference type="NCBI Taxonomy" id="1028688"/>
    <lineage>
        <taxon>Eukaryota</taxon>
        <taxon>Metazoa</taxon>
        <taxon>Spiralia</taxon>
        <taxon>Lophotrochozoa</taxon>
        <taxon>Mollusca</taxon>
        <taxon>Gastropoda</taxon>
        <taxon>Heterobranchia</taxon>
        <taxon>Euthyneura</taxon>
        <taxon>Panpulmonata</taxon>
        <taxon>Eupulmonata</taxon>
        <taxon>Stylommatophora</taxon>
        <taxon>Helicina</taxon>
        <taxon>Arionoidea</taxon>
        <taxon>Arionidae</taxon>
        <taxon>Arion</taxon>
    </lineage>
</organism>
<sequence>DCDFVLCEADKYLMLPELLREACTCSTYPRQMDLLASCVAYISSCERSKIEHLLSLEQFRKELICAIDLAIIPSFEAKEYFSYEKDDFQKYSEITHYVFSMVNHILHVLAPRNSHENIGLTKLYNHCNMDMCETKQIHIQDVTFLLPKLTLLIGAHMSCPMWSSTELETLNIQVLDTLMHCFSCKSADELFNVTNDTSRTYSDNTLAVKVSNSQETLLKATLSHCWKPLSKNIWHQNPFVCHSFHWLIS</sequence>
<reference evidence="1" key="1">
    <citation type="submission" date="2014-12" db="EMBL/GenBank/DDBJ databases">
        <title>Insight into the proteome of Arion vulgaris.</title>
        <authorList>
            <person name="Aradska J."/>
            <person name="Bulat T."/>
            <person name="Smidak R."/>
            <person name="Sarate P."/>
            <person name="Gangsoo J."/>
            <person name="Sialana F."/>
            <person name="Bilban M."/>
            <person name="Lubec G."/>
        </authorList>
    </citation>
    <scope>NUCLEOTIDE SEQUENCE</scope>
    <source>
        <tissue evidence="1">Skin</tissue>
    </source>
</reference>
<dbReference type="EMBL" id="HACG01026572">
    <property type="protein sequence ID" value="CEK73437.1"/>
    <property type="molecule type" value="Transcribed_RNA"/>
</dbReference>
<evidence type="ECO:0000313" key="1">
    <source>
        <dbReference type="EMBL" id="CEK73437.1"/>
    </source>
</evidence>
<proteinExistence type="predicted"/>
<accession>A0A0B6ZYP8</accession>
<feature type="non-terminal residue" evidence="1">
    <location>
        <position position="249"/>
    </location>
</feature>
<feature type="non-terminal residue" evidence="1">
    <location>
        <position position="1"/>
    </location>
</feature>
<name>A0A0B6ZYP8_9EUPU</name>
<protein>
    <submittedName>
        <fullName evidence="1">Uncharacterized protein</fullName>
    </submittedName>
</protein>
<dbReference type="AlphaFoldDB" id="A0A0B6ZYP8"/>
<gene>
    <name evidence="1" type="primary">ORF86759</name>
</gene>